<sequence>MSERLGAAIVGWNASWWMGAFIGLFLVPAGMLVRSDLGYVLAVLRAFSVVLATTILVGVIGLLLAIAFTKADPVVDAMLRDALIDDPVAFRRTAALHNASYIGGLLGIFAGLATVLKAFLRENDRLNFRPREVEE</sequence>
<organism evidence="2 3">
    <name type="scientific">Rhodopirellula baltica SH28</name>
    <dbReference type="NCBI Taxonomy" id="993517"/>
    <lineage>
        <taxon>Bacteria</taxon>
        <taxon>Pseudomonadati</taxon>
        <taxon>Planctomycetota</taxon>
        <taxon>Planctomycetia</taxon>
        <taxon>Pirellulales</taxon>
        <taxon>Pirellulaceae</taxon>
        <taxon>Rhodopirellula</taxon>
    </lineage>
</organism>
<dbReference type="EMBL" id="AMCW01000018">
    <property type="protein sequence ID" value="EKK04028.1"/>
    <property type="molecule type" value="Genomic_DNA"/>
</dbReference>
<feature type="transmembrane region" description="Helical" evidence="1">
    <location>
        <begin position="39"/>
        <end position="68"/>
    </location>
</feature>
<accession>K5DNF5</accession>
<evidence type="ECO:0000313" key="3">
    <source>
        <dbReference type="Proteomes" id="UP000007993"/>
    </source>
</evidence>
<dbReference type="Proteomes" id="UP000007993">
    <property type="component" value="Unassembled WGS sequence"/>
</dbReference>
<feature type="transmembrane region" description="Helical" evidence="1">
    <location>
        <begin position="6"/>
        <end position="27"/>
    </location>
</feature>
<keyword evidence="1" id="KW-1133">Transmembrane helix</keyword>
<evidence type="ECO:0000313" key="2">
    <source>
        <dbReference type="EMBL" id="EKK04028.1"/>
    </source>
</evidence>
<keyword evidence="1" id="KW-0472">Membrane</keyword>
<keyword evidence="1" id="KW-0812">Transmembrane</keyword>
<name>K5DNF5_RHOBT</name>
<comment type="caution">
    <text evidence="2">The sequence shown here is derived from an EMBL/GenBank/DDBJ whole genome shotgun (WGS) entry which is preliminary data.</text>
</comment>
<reference evidence="2 3" key="1">
    <citation type="journal article" date="2013" name="Mar. Genomics">
        <title>Expression of sulfatases in Rhodopirellula baltica and the diversity of sulfatases in the genus Rhodopirellula.</title>
        <authorList>
            <person name="Wegner C.E."/>
            <person name="Richter-Heitmann T."/>
            <person name="Klindworth A."/>
            <person name="Klockow C."/>
            <person name="Richter M."/>
            <person name="Achstetter T."/>
            <person name="Glockner F.O."/>
            <person name="Harder J."/>
        </authorList>
    </citation>
    <scope>NUCLEOTIDE SEQUENCE [LARGE SCALE GENOMIC DNA]</scope>
    <source>
        <strain evidence="2 3">SH28</strain>
    </source>
</reference>
<gene>
    <name evidence="2" type="ORF">RBSH_00769</name>
</gene>
<feature type="transmembrane region" description="Helical" evidence="1">
    <location>
        <begin position="99"/>
        <end position="120"/>
    </location>
</feature>
<dbReference type="AlphaFoldDB" id="K5DNF5"/>
<proteinExistence type="predicted"/>
<protein>
    <submittedName>
        <fullName evidence="2">Uncharacterized protein</fullName>
    </submittedName>
</protein>
<dbReference type="PATRIC" id="fig|993517.3.peg.843"/>
<evidence type="ECO:0000256" key="1">
    <source>
        <dbReference type="SAM" id="Phobius"/>
    </source>
</evidence>